<dbReference type="GeneID" id="111136332"/>
<dbReference type="KEGG" id="cvn:111136332"/>
<evidence type="ECO:0000313" key="1">
    <source>
        <dbReference type="Proteomes" id="UP000694844"/>
    </source>
</evidence>
<gene>
    <name evidence="2" type="primary">LOC111136332</name>
</gene>
<dbReference type="OrthoDB" id="10509988at2759"/>
<sequence>MALDQRLPCIPEENLYVDRGAECRYFLNDFSYEGLTEKQIEKSLQDGFAGFWLRLCMENLDEKTRIQKELISAQIPAEALEVWEIKQFTMHERMFETEDKLREARKQFQKIASDVDDWASLEYLRAQRNSALMAIEGLQHVTQSAKRTPSYAITTPCVKLPPIRTNAGRATLKDHPVYDNFNSALLNKKKPKLFHLNYAAKENRMPKLDMPDIFDLKRTTSSRLPTRNPQLSMEEFLSTCSPNHRKPTKQSKLPVSISKHTPSVDIVATPSANVNRTRGISCPDTEAGAKGLQRTEVGVVLPCLPSPPRTHSRKRTSTNLRRCHFKQSTAVSLKL</sequence>
<evidence type="ECO:0000313" key="2">
    <source>
        <dbReference type="RefSeq" id="XP_022342811.1"/>
    </source>
</evidence>
<organism evidence="1 2">
    <name type="scientific">Crassostrea virginica</name>
    <name type="common">Eastern oyster</name>
    <dbReference type="NCBI Taxonomy" id="6565"/>
    <lineage>
        <taxon>Eukaryota</taxon>
        <taxon>Metazoa</taxon>
        <taxon>Spiralia</taxon>
        <taxon>Lophotrochozoa</taxon>
        <taxon>Mollusca</taxon>
        <taxon>Bivalvia</taxon>
        <taxon>Autobranchia</taxon>
        <taxon>Pteriomorphia</taxon>
        <taxon>Ostreida</taxon>
        <taxon>Ostreoidea</taxon>
        <taxon>Ostreidae</taxon>
        <taxon>Crassostrea</taxon>
    </lineage>
</organism>
<name>A0A8B8ES92_CRAVI</name>
<reference evidence="1" key="1">
    <citation type="submission" date="2024-06" db="UniProtKB">
        <authorList>
            <consortium name="RefSeq"/>
        </authorList>
    </citation>
    <scope>NUCLEOTIDE SEQUENCE [LARGE SCALE GENOMIC DNA]</scope>
</reference>
<dbReference type="AlphaFoldDB" id="A0A8B8ES92"/>
<dbReference type="Proteomes" id="UP000694844">
    <property type="component" value="Chromosome 1"/>
</dbReference>
<proteinExistence type="predicted"/>
<protein>
    <submittedName>
        <fullName evidence="2">Uncharacterized protein LOC111136332</fullName>
    </submittedName>
</protein>
<accession>A0A8B8ES92</accession>
<reference evidence="2" key="2">
    <citation type="submission" date="2025-08" db="UniProtKB">
        <authorList>
            <consortium name="RefSeq"/>
        </authorList>
    </citation>
    <scope>IDENTIFICATION</scope>
    <source>
        <tissue evidence="2">Whole sample</tissue>
    </source>
</reference>
<keyword evidence="1" id="KW-1185">Reference proteome</keyword>
<dbReference type="RefSeq" id="XP_022342811.1">
    <property type="nucleotide sequence ID" value="XM_022487103.1"/>
</dbReference>